<feature type="compositionally biased region" description="Low complexity" evidence="1">
    <location>
        <begin position="130"/>
        <end position="140"/>
    </location>
</feature>
<dbReference type="EMBL" id="VSSQ01013559">
    <property type="protein sequence ID" value="MPM51761.1"/>
    <property type="molecule type" value="Genomic_DNA"/>
</dbReference>
<proteinExistence type="predicted"/>
<name>A0A645AHK1_9ZZZZ</name>
<gene>
    <name evidence="2" type="ORF">SDC9_98512</name>
</gene>
<comment type="caution">
    <text evidence="2">The sequence shown here is derived from an EMBL/GenBank/DDBJ whole genome shotgun (WGS) entry which is preliminary data.</text>
</comment>
<sequence length="189" mass="21338">MLHKPAGSAIVVEMVAFVKRILLAAQKFAPVGQKMLPVGRSHITRILFRRPEPARPNALRATLHKHRRILRRHHEIAHPAKARHALQQGFRPMPALPLASRIPHQIVVTTAQTPVTELNHQEQHQENQRRQQQNRHAQQQIAIQTAAGGRRQQGFENPQCGQVRHFDRLHIPARPRFGKTVSDSSGAGA</sequence>
<feature type="compositionally biased region" description="Basic and acidic residues" evidence="1">
    <location>
        <begin position="119"/>
        <end position="129"/>
    </location>
</feature>
<dbReference type="AlphaFoldDB" id="A0A645AHK1"/>
<reference evidence="2" key="1">
    <citation type="submission" date="2019-08" db="EMBL/GenBank/DDBJ databases">
        <authorList>
            <person name="Kucharzyk K."/>
            <person name="Murdoch R.W."/>
            <person name="Higgins S."/>
            <person name="Loffler F."/>
        </authorList>
    </citation>
    <scope>NUCLEOTIDE SEQUENCE</scope>
</reference>
<evidence type="ECO:0000256" key="1">
    <source>
        <dbReference type="SAM" id="MobiDB-lite"/>
    </source>
</evidence>
<evidence type="ECO:0000313" key="2">
    <source>
        <dbReference type="EMBL" id="MPM51761.1"/>
    </source>
</evidence>
<protein>
    <submittedName>
        <fullName evidence="2">Uncharacterized protein</fullName>
    </submittedName>
</protein>
<accession>A0A645AHK1</accession>
<organism evidence="2">
    <name type="scientific">bioreactor metagenome</name>
    <dbReference type="NCBI Taxonomy" id="1076179"/>
    <lineage>
        <taxon>unclassified sequences</taxon>
        <taxon>metagenomes</taxon>
        <taxon>ecological metagenomes</taxon>
    </lineage>
</organism>
<feature type="region of interest" description="Disordered" evidence="1">
    <location>
        <begin position="118"/>
        <end position="140"/>
    </location>
</feature>